<comment type="similarity">
    <text evidence="1">Belongs to the class-IV pyridoxal-phosphate-dependent aminotransferase family.</text>
</comment>
<dbReference type="Gene3D" id="3.20.10.10">
    <property type="entry name" value="D-amino Acid Aminotransferase, subunit A, domain 2"/>
    <property type="match status" value="1"/>
</dbReference>
<dbReference type="AlphaFoldDB" id="I8I4B9"/>
<protein>
    <recommendedName>
        <fullName evidence="4">Aminodeoxychorismate lyase</fullName>
    </recommendedName>
</protein>
<dbReference type="NCBIfam" id="NF006734">
    <property type="entry name" value="PRK09266.1"/>
    <property type="match status" value="1"/>
</dbReference>
<dbReference type="GO" id="GO:0008696">
    <property type="term" value="F:4-amino-4-deoxychorismate lyase activity"/>
    <property type="evidence" value="ECO:0007669"/>
    <property type="project" value="TreeGrafter"/>
</dbReference>
<dbReference type="InterPro" id="IPR036038">
    <property type="entry name" value="Aminotransferase-like"/>
</dbReference>
<sequence>MSLPLVEINGIAASAAQMLAAGAGYGHFTSLQVRDGAVAGLSLHFRRLADATQRLFGSTLDLAQLRVWLEQALRNANALDAASVRIVVHAARFDRERPEAATPVDVMIAVSAAIERKRAPIRVQLRTYERELPQVKHLATFGLLWQRREARLAGYDDALFETRAGLISEGSVWNIGFWDGARVIWPQAPMLDGISQQVLKLGLVRNGVASEVRELRREQLRDLSSAFACNANGVAVPIASIDGIGFDPAPELIDELLRCYESAEPEAV</sequence>
<dbReference type="PANTHER" id="PTHR42743:SF2">
    <property type="entry name" value="AMINODEOXYCHORISMATE LYASE"/>
    <property type="match status" value="1"/>
</dbReference>
<dbReference type="InterPro" id="IPR043132">
    <property type="entry name" value="BCAT-like_C"/>
</dbReference>
<dbReference type="PATRIC" id="fig|1172194.4.peg.1117"/>
<evidence type="ECO:0000256" key="1">
    <source>
        <dbReference type="ARBA" id="ARBA00009320"/>
    </source>
</evidence>
<accession>I8I4B9</accession>
<keyword evidence="3" id="KW-1185">Reference proteome</keyword>
<evidence type="ECO:0000313" key="3">
    <source>
        <dbReference type="Proteomes" id="UP000003704"/>
    </source>
</evidence>
<dbReference type="GO" id="GO:0008153">
    <property type="term" value="P:4-aminobenzoate biosynthetic process"/>
    <property type="evidence" value="ECO:0007669"/>
    <property type="project" value="TreeGrafter"/>
</dbReference>
<dbReference type="Pfam" id="PF01063">
    <property type="entry name" value="Aminotran_4"/>
    <property type="match status" value="1"/>
</dbReference>
<dbReference type="PANTHER" id="PTHR42743">
    <property type="entry name" value="AMINO-ACID AMINOTRANSFERASE"/>
    <property type="match status" value="1"/>
</dbReference>
<organism evidence="2 3">
    <name type="scientific">Hydrocarboniphaga effusa AP103</name>
    <dbReference type="NCBI Taxonomy" id="1172194"/>
    <lineage>
        <taxon>Bacteria</taxon>
        <taxon>Pseudomonadati</taxon>
        <taxon>Pseudomonadota</taxon>
        <taxon>Gammaproteobacteria</taxon>
        <taxon>Nevskiales</taxon>
        <taxon>Nevskiaceae</taxon>
        <taxon>Hydrocarboniphaga</taxon>
    </lineage>
</organism>
<evidence type="ECO:0008006" key="4">
    <source>
        <dbReference type="Google" id="ProtNLM"/>
    </source>
</evidence>
<proteinExistence type="inferred from homology"/>
<dbReference type="STRING" id="1172194.WQQ_11630"/>
<evidence type="ECO:0000313" key="2">
    <source>
        <dbReference type="EMBL" id="EIT71026.1"/>
    </source>
</evidence>
<dbReference type="Gene3D" id="3.30.470.10">
    <property type="match status" value="1"/>
</dbReference>
<name>I8I4B9_9GAMM</name>
<dbReference type="InterPro" id="IPR043131">
    <property type="entry name" value="BCAT-like_N"/>
</dbReference>
<dbReference type="RefSeq" id="WP_007184118.1">
    <property type="nucleotide sequence ID" value="NZ_AKGD01000001.1"/>
</dbReference>
<dbReference type="OrthoDB" id="8912228at2"/>
<dbReference type="GO" id="GO:0005829">
    <property type="term" value="C:cytosol"/>
    <property type="evidence" value="ECO:0007669"/>
    <property type="project" value="TreeGrafter"/>
</dbReference>
<dbReference type="SUPFAM" id="SSF56752">
    <property type="entry name" value="D-aminoacid aminotransferase-like PLP-dependent enzymes"/>
    <property type="match status" value="1"/>
</dbReference>
<dbReference type="EMBL" id="AKGD01000001">
    <property type="protein sequence ID" value="EIT71026.1"/>
    <property type="molecule type" value="Genomic_DNA"/>
</dbReference>
<dbReference type="Proteomes" id="UP000003704">
    <property type="component" value="Unassembled WGS sequence"/>
</dbReference>
<comment type="caution">
    <text evidence="2">The sequence shown here is derived from an EMBL/GenBank/DDBJ whole genome shotgun (WGS) entry which is preliminary data.</text>
</comment>
<dbReference type="InterPro" id="IPR001544">
    <property type="entry name" value="Aminotrans_IV"/>
</dbReference>
<dbReference type="InterPro" id="IPR050571">
    <property type="entry name" value="Class-IV_PLP-Dep_Aminotrnsfr"/>
</dbReference>
<reference evidence="2 3" key="1">
    <citation type="journal article" date="2012" name="J. Bacteriol.">
        <title>Genome Sequence of n-Alkane-Degrading Hydrocarboniphaga effusa Strain AP103T (ATCC BAA-332T).</title>
        <authorList>
            <person name="Chang H.K."/>
            <person name="Zylstra G.J."/>
            <person name="Chae J.C."/>
        </authorList>
    </citation>
    <scope>NUCLEOTIDE SEQUENCE [LARGE SCALE GENOMIC DNA]</scope>
    <source>
        <strain evidence="2 3">AP103</strain>
    </source>
</reference>
<gene>
    <name evidence="2" type="ORF">WQQ_11630</name>
</gene>